<accession>A0ABR2CWH1</accession>
<dbReference type="SUPFAM" id="SSF50978">
    <property type="entry name" value="WD40 repeat-like"/>
    <property type="match status" value="1"/>
</dbReference>
<dbReference type="Pfam" id="PF00400">
    <property type="entry name" value="WD40"/>
    <property type="match status" value="2"/>
</dbReference>
<dbReference type="Pfam" id="PF16755">
    <property type="entry name" value="Beta-prop_NUP159_NUP214"/>
    <property type="match status" value="1"/>
</dbReference>
<comment type="caution">
    <text evidence="7">The sequence shown here is derived from an EMBL/GenBank/DDBJ whole genome shotgun (WGS) entry which is preliminary data.</text>
</comment>
<evidence type="ECO:0000259" key="6">
    <source>
        <dbReference type="Pfam" id="PF16755"/>
    </source>
</evidence>
<feature type="region of interest" description="Disordered" evidence="5">
    <location>
        <begin position="281"/>
        <end position="306"/>
    </location>
</feature>
<feature type="region of interest" description="Disordered" evidence="5">
    <location>
        <begin position="1"/>
        <end position="45"/>
    </location>
</feature>
<keyword evidence="3" id="KW-0539">Nucleus</keyword>
<dbReference type="SMART" id="SM00320">
    <property type="entry name" value="WD40"/>
    <property type="match status" value="5"/>
</dbReference>
<dbReference type="PROSITE" id="PS50082">
    <property type="entry name" value="WD_REPEATS_2"/>
    <property type="match status" value="1"/>
</dbReference>
<dbReference type="InterPro" id="IPR036322">
    <property type="entry name" value="WD40_repeat_dom_sf"/>
</dbReference>
<name>A0ABR2CWH1_9ROSI</name>
<dbReference type="PANTHER" id="PTHR45296:SF1">
    <property type="entry name" value="TRANSDUCIN_WD40 REPEAT-LIKE SUPERFAMILY PROTEIN"/>
    <property type="match status" value="1"/>
</dbReference>
<protein>
    <recommendedName>
        <fullName evidence="6">Nucleoporin Nup159/Nup146 N-terminal domain-containing protein</fullName>
    </recommendedName>
</protein>
<keyword evidence="4" id="KW-0853">WD repeat</keyword>
<dbReference type="InterPro" id="IPR039462">
    <property type="entry name" value="Nup159/Nup146_N"/>
</dbReference>
<comment type="subcellular location">
    <subcellularLocation>
        <location evidence="1">Nucleus</location>
    </subcellularLocation>
</comment>
<dbReference type="Proteomes" id="UP001472677">
    <property type="component" value="Unassembled WGS sequence"/>
</dbReference>
<evidence type="ECO:0000256" key="2">
    <source>
        <dbReference type="ARBA" id="ARBA00022448"/>
    </source>
</evidence>
<evidence type="ECO:0000256" key="4">
    <source>
        <dbReference type="PROSITE-ProRule" id="PRU00221"/>
    </source>
</evidence>
<evidence type="ECO:0000256" key="5">
    <source>
        <dbReference type="SAM" id="MobiDB-lite"/>
    </source>
</evidence>
<feature type="domain" description="Nucleoporin Nup159/Nup146 N-terminal" evidence="6">
    <location>
        <begin position="83"/>
        <end position="187"/>
    </location>
</feature>
<dbReference type="InterPro" id="IPR015943">
    <property type="entry name" value="WD40/YVTN_repeat-like_dom_sf"/>
</dbReference>
<keyword evidence="2" id="KW-0813">Transport</keyword>
<dbReference type="InterPro" id="IPR001680">
    <property type="entry name" value="WD40_rpt"/>
</dbReference>
<feature type="compositionally biased region" description="Basic and acidic residues" evidence="5">
    <location>
        <begin position="9"/>
        <end position="23"/>
    </location>
</feature>
<sequence length="430" mass="47214">MADLTALENNRRSHRPLERQTKEKRSRRGKVEGGGASQMTETRRLRGHKATATCCIASRDRPGLVASSAEDGCVCWFDMRCKDVKFVMDISNEPISSLCFNSGNENIIYVSAGNEVKCFDVHMLADNSWKPLESYNYNKEEINQVTCNSKSSFLAAADDGGEIKIIDLRQKRISKTLRSGHTSICSSVQFIPWRPWEVITGGLDSKLITWDFSKGRPLKIVDFGLPDMRSGSDAGQCLNPAFVHSIKVPDVDMLDKLGKICVVARGDGVIDVVDMESELTATKPKSSTKSRKGTQSASKGNDAGVPDENGTKWLHLDYSLGGHTAAVSCVAFSLFGERGRFLVSGGNDKLVKVWDCSKCLDSWQIGNNNELLHLNLNLSKKVNWLCTTPSETDNLVICDTTKVVKINLASTSPINQDSLAPPALHQATPR</sequence>
<evidence type="ECO:0000313" key="8">
    <source>
        <dbReference type="Proteomes" id="UP001472677"/>
    </source>
</evidence>
<dbReference type="Gene3D" id="2.130.10.10">
    <property type="entry name" value="YVTN repeat-like/Quinoprotein amine dehydrogenase"/>
    <property type="match status" value="2"/>
</dbReference>
<dbReference type="PROSITE" id="PS50294">
    <property type="entry name" value="WD_REPEATS_REGION"/>
    <property type="match status" value="1"/>
</dbReference>
<evidence type="ECO:0000256" key="3">
    <source>
        <dbReference type="ARBA" id="ARBA00023242"/>
    </source>
</evidence>
<dbReference type="EMBL" id="JBBPBM010000041">
    <property type="protein sequence ID" value="KAK8524547.1"/>
    <property type="molecule type" value="Genomic_DNA"/>
</dbReference>
<keyword evidence="8" id="KW-1185">Reference proteome</keyword>
<organism evidence="7 8">
    <name type="scientific">Hibiscus sabdariffa</name>
    <name type="common">roselle</name>
    <dbReference type="NCBI Taxonomy" id="183260"/>
    <lineage>
        <taxon>Eukaryota</taxon>
        <taxon>Viridiplantae</taxon>
        <taxon>Streptophyta</taxon>
        <taxon>Embryophyta</taxon>
        <taxon>Tracheophyta</taxon>
        <taxon>Spermatophyta</taxon>
        <taxon>Magnoliopsida</taxon>
        <taxon>eudicotyledons</taxon>
        <taxon>Gunneridae</taxon>
        <taxon>Pentapetalae</taxon>
        <taxon>rosids</taxon>
        <taxon>malvids</taxon>
        <taxon>Malvales</taxon>
        <taxon>Malvaceae</taxon>
        <taxon>Malvoideae</taxon>
        <taxon>Hibiscus</taxon>
    </lineage>
</organism>
<feature type="repeat" description="WD" evidence="4">
    <location>
        <begin position="320"/>
        <end position="355"/>
    </location>
</feature>
<dbReference type="PANTHER" id="PTHR45296">
    <property type="entry name" value="TRANSDUCIN/WD40 REPEAT-LIKE SUPERFAMILY PROTEIN"/>
    <property type="match status" value="1"/>
</dbReference>
<reference evidence="7 8" key="1">
    <citation type="journal article" date="2024" name="G3 (Bethesda)">
        <title>Genome assembly of Hibiscus sabdariffa L. provides insights into metabolisms of medicinal natural products.</title>
        <authorList>
            <person name="Kim T."/>
        </authorList>
    </citation>
    <scope>NUCLEOTIDE SEQUENCE [LARGE SCALE GENOMIC DNA]</scope>
    <source>
        <strain evidence="7">TK-2024</strain>
        <tissue evidence="7">Old leaves</tissue>
    </source>
</reference>
<proteinExistence type="predicted"/>
<evidence type="ECO:0000256" key="1">
    <source>
        <dbReference type="ARBA" id="ARBA00004123"/>
    </source>
</evidence>
<evidence type="ECO:0000313" key="7">
    <source>
        <dbReference type="EMBL" id="KAK8524547.1"/>
    </source>
</evidence>
<gene>
    <name evidence="7" type="ORF">V6N12_029412</name>
</gene>